<dbReference type="Proteomes" id="UP001153387">
    <property type="component" value="Unassembled WGS sequence"/>
</dbReference>
<comment type="caution">
    <text evidence="1">The sequence shown here is derived from an EMBL/GenBank/DDBJ whole genome shotgun (WGS) entry which is preliminary data.</text>
</comment>
<evidence type="ECO:0000313" key="2">
    <source>
        <dbReference type="Proteomes" id="UP001153387"/>
    </source>
</evidence>
<dbReference type="RefSeq" id="WP_277564591.1">
    <property type="nucleotide sequence ID" value="NZ_JAPDHZ010000002.1"/>
</dbReference>
<dbReference type="EMBL" id="JAPDHZ010000002">
    <property type="protein sequence ID" value="MDG0790795.1"/>
    <property type="molecule type" value="Genomic_DNA"/>
</dbReference>
<dbReference type="AlphaFoldDB" id="A0A9X4KF56"/>
<proteinExistence type="predicted"/>
<protein>
    <submittedName>
        <fullName evidence="1">Uncharacterized protein</fullName>
    </submittedName>
</protein>
<evidence type="ECO:0000313" key="1">
    <source>
        <dbReference type="EMBL" id="MDG0790795.1"/>
    </source>
</evidence>
<reference evidence="1 2" key="1">
    <citation type="submission" date="2022-10" db="EMBL/GenBank/DDBJ databases">
        <title>Comparative genomic analysis of Cohnella hashimotonis sp. nov., isolated from the International Space Station.</title>
        <authorList>
            <person name="Simpson A."/>
            <person name="Venkateswaran K."/>
        </authorList>
    </citation>
    <scope>NUCLEOTIDE SEQUENCE [LARGE SCALE GENOMIC DNA]</scope>
    <source>
        <strain evidence="1 2">DSM 18997</strain>
    </source>
</reference>
<organism evidence="1 2">
    <name type="scientific">Cohnella ginsengisoli</name>
    <dbReference type="NCBI Taxonomy" id="425004"/>
    <lineage>
        <taxon>Bacteria</taxon>
        <taxon>Bacillati</taxon>
        <taxon>Bacillota</taxon>
        <taxon>Bacilli</taxon>
        <taxon>Bacillales</taxon>
        <taxon>Paenibacillaceae</taxon>
        <taxon>Cohnella</taxon>
    </lineage>
</organism>
<keyword evidence="2" id="KW-1185">Reference proteome</keyword>
<gene>
    <name evidence="1" type="ORF">OMP38_07920</name>
</gene>
<sequence>MLDNDVGHVYFYDCMLSGLIGVYCRRNAGDYYFEGCDITGTFCGVLFGVKPYANHNGGFGAQFNRVHMGFSPYSIYQAIDDSDVYGSASTVIGLSCIFNTVQHEQIGEAAIKLLPKSESKIRVTGGFGLSWSLHTYSSPRQGWQFALPDSLMPADKRQQYAAWFGILRDSDVPRGSVTGNLRPSSAPGALGSTRIEKLAATSDLDGLTPDYTTVVTKEPYVEINLNAGTLYRDRTNRGFNPVGRGNLLQNPEDPASYKVTGGRLSAASPGTFASLGGAVSEELGSSPVILQFTPSSQAAAPCLIQILLAKAPYVAPAVPLSLSLWTYTDSLSGINVKLNATDLGTTVNRIFYNQTVYPKGAWTKITGVDGTPIDGSVAFQMMSIELPRDRPTYFAGLMVSEGPLAAYSPRYHISADDDIELVRPGDGLILTSPGGKRYRLTVDDQGRINLAPLT</sequence>
<accession>A0A9X4KF56</accession>
<name>A0A9X4KF56_9BACL</name>